<dbReference type="PANTHER" id="PTHR39639:SF1">
    <property type="entry name" value="DUF262 DOMAIN-CONTAINING PROTEIN"/>
    <property type="match status" value="1"/>
</dbReference>
<dbReference type="InterPro" id="IPR004919">
    <property type="entry name" value="GmrSD_N"/>
</dbReference>
<keyword evidence="3" id="KW-1185">Reference proteome</keyword>
<name>A0ABR7QC46_9FLAO</name>
<dbReference type="Proteomes" id="UP000619238">
    <property type="component" value="Unassembled WGS sequence"/>
</dbReference>
<evidence type="ECO:0000259" key="1">
    <source>
        <dbReference type="Pfam" id="PF03235"/>
    </source>
</evidence>
<gene>
    <name evidence="2" type="ORF">H2O64_15850</name>
</gene>
<feature type="domain" description="GmrSD restriction endonucleases N-terminal" evidence="1">
    <location>
        <begin position="41"/>
        <end position="178"/>
    </location>
</feature>
<proteinExistence type="predicted"/>
<evidence type="ECO:0000313" key="2">
    <source>
        <dbReference type="EMBL" id="MBC8756150.1"/>
    </source>
</evidence>
<protein>
    <submittedName>
        <fullName evidence="2">DUF262 domain-containing protein</fullName>
    </submittedName>
</protein>
<dbReference type="EMBL" id="JACGWS010000010">
    <property type="protein sequence ID" value="MBC8756150.1"/>
    <property type="molecule type" value="Genomic_DNA"/>
</dbReference>
<dbReference type="PANTHER" id="PTHR39639">
    <property type="entry name" value="CHROMOSOME 16, WHOLE GENOME SHOTGUN SEQUENCE"/>
    <property type="match status" value="1"/>
</dbReference>
<dbReference type="RefSeq" id="WP_187563193.1">
    <property type="nucleotide sequence ID" value="NZ_JACGWS010000010.1"/>
</dbReference>
<sequence length="346" mass="40341">MNTTQDIAELQIIDKQKIVDFDIKEFTIELLVTKYLTGLDDDDNDIYIPTYQRKFVWNIDRQSKFIESVVLGLPIPYIFTADTGDGRLEIVDGSQRLRTLVSFISGKLKLKNLSILDNLNGYKYNNLLKSRQRKFNNTTIRMISLTDKSDDEVRFMMFERINTGSSILKDMEKRKGIYGGKFIDFVYNECAKHPLFVKNTTFTENMEKRGEPQELIIRFFAYSDRYTDVRTGVNEFLNDYTNSMNKSFNRNDLYKRFDRMLKFVDSNFPYGFSKTPNSNKTPRVRFDSISVGIHLALEKNPKLSVKNVDWIESEEFKSIITAGGQNAPKAIKNRIEFVRNQLLSLI</sequence>
<accession>A0ABR7QC46</accession>
<comment type="caution">
    <text evidence="2">The sequence shown here is derived from an EMBL/GenBank/DDBJ whole genome shotgun (WGS) entry which is preliminary data.</text>
</comment>
<evidence type="ECO:0000313" key="3">
    <source>
        <dbReference type="Proteomes" id="UP000619238"/>
    </source>
</evidence>
<dbReference type="Pfam" id="PF03235">
    <property type="entry name" value="GmrSD_N"/>
    <property type="match status" value="1"/>
</dbReference>
<organism evidence="2 3">
    <name type="scientific">Kordia aestuariivivens</name>
    <dbReference type="NCBI Taxonomy" id="2759037"/>
    <lineage>
        <taxon>Bacteria</taxon>
        <taxon>Pseudomonadati</taxon>
        <taxon>Bacteroidota</taxon>
        <taxon>Flavobacteriia</taxon>
        <taxon>Flavobacteriales</taxon>
        <taxon>Flavobacteriaceae</taxon>
        <taxon>Kordia</taxon>
    </lineage>
</organism>
<reference evidence="2 3" key="1">
    <citation type="submission" date="2020-07" db="EMBL/GenBank/DDBJ databases">
        <title>Description of Kordia aestuariivivens sp. nov., isolated from a tidal flat.</title>
        <authorList>
            <person name="Park S."/>
            <person name="Yoon J.-H."/>
        </authorList>
    </citation>
    <scope>NUCLEOTIDE SEQUENCE [LARGE SCALE GENOMIC DNA]</scope>
    <source>
        <strain evidence="2 3">YSTF-M3</strain>
    </source>
</reference>